<gene>
    <name evidence="5" type="ORF">BDP55DRAFT_766424</name>
</gene>
<dbReference type="Pfam" id="PF10214">
    <property type="entry name" value="Rrn6_beta-prop"/>
    <property type="match status" value="1"/>
</dbReference>
<dbReference type="GO" id="GO:0001163">
    <property type="term" value="F:RNA polymerase I transcription regulatory region sequence-specific DNA binding"/>
    <property type="evidence" value="ECO:0007669"/>
    <property type="project" value="TreeGrafter"/>
</dbReference>
<feature type="region of interest" description="Disordered" evidence="1">
    <location>
        <begin position="1011"/>
        <end position="1137"/>
    </location>
</feature>
<dbReference type="GO" id="GO:0001179">
    <property type="term" value="F:RNA polymerase I general transcription initiation factor binding"/>
    <property type="evidence" value="ECO:0007669"/>
    <property type="project" value="TreeGrafter"/>
</dbReference>
<evidence type="ECO:0000313" key="5">
    <source>
        <dbReference type="EMBL" id="KAK1688494.1"/>
    </source>
</evidence>
<dbReference type="Pfam" id="PF20640">
    <property type="entry name" value="Rrn6_HB"/>
    <property type="match status" value="1"/>
</dbReference>
<evidence type="ECO:0000259" key="4">
    <source>
        <dbReference type="Pfam" id="PF20640"/>
    </source>
</evidence>
<dbReference type="InterPro" id="IPR048536">
    <property type="entry name" value="Rrn6_K-rich"/>
</dbReference>
<keyword evidence="6" id="KW-1185">Reference proteome</keyword>
<feature type="compositionally biased region" description="Polar residues" evidence="1">
    <location>
        <begin position="1092"/>
        <end position="1110"/>
    </location>
</feature>
<feature type="compositionally biased region" description="Basic residues" evidence="1">
    <location>
        <begin position="1122"/>
        <end position="1137"/>
    </location>
</feature>
<evidence type="ECO:0000256" key="1">
    <source>
        <dbReference type="SAM" id="MobiDB-lite"/>
    </source>
</evidence>
<evidence type="ECO:0000259" key="3">
    <source>
        <dbReference type="Pfam" id="PF20639"/>
    </source>
</evidence>
<evidence type="ECO:0000259" key="2">
    <source>
        <dbReference type="Pfam" id="PF10214"/>
    </source>
</evidence>
<dbReference type="Pfam" id="PF20639">
    <property type="entry name" value="Rrn6_K-rich"/>
    <property type="match status" value="1"/>
</dbReference>
<feature type="compositionally biased region" description="Polar residues" evidence="1">
    <location>
        <begin position="1030"/>
        <end position="1040"/>
    </location>
</feature>
<sequence>MGLMADAREETSRLYGPPKITIVPHEGIEDGPPQLHMSRVPGQAQALRIIQSPETLYPASRSTELAPSSTVYDSQRVQRRWLFNAHPEAFIGSSEAASFLSEGLDQLMRPDAAPTTQPLMTISQIADVTNHTRVVPVPVLATAAGESGELLRLSKIDETNWQWGENESPTLRMLSIDQHDKEESVLWSSDGAPILQIKPALSLVRFEPTRWLLVQKRTSTTILQPDYHKVPVSERPPGIDQAIERPSRINPRPVLTITSEQTGGFAHSDVSFSYGSQKKPPQLAIIDECGYYSVWDVKGRDMVGSNGLRPKLRHCGHIHLGVTEQLPDEDSPAFRAEPHGVMWIGAAGPGVDLWDVPEGQDIDAGNDLAALTSRSKKLVVWNRAKFEVVDIKDWTFRKSLVILKTDEPDYILDVKPNPLNRSQIFILTSSGFFWIETSSSGSTANKAGGLSTLQSFAHLRGLDADSLRLTVHHGGSEAGNEKCTVFLYSDKSPEVDVYWFYMPEDTGLPQFEHHIMKLTGDATKLQTLCPVPAFLRNPSPATAKGPGLEYLNHEIRFQQLFVLGRDLSLSQSLFAISAGPDFEVVPPDSSREWSRDGRRQAHNKRRRQFLQHFEDTFVVPDGLGDMDELVQRRANRYQELMESERAGEEAQLKQRWPRGLNLDQFVSRINVSIESVIMASEQATIEGPLSVFGAIREAAVNCLETEGGYIPLHTLHEYENTFEAPPLSNAAVAAWDSRFQEMMNAQTERVIAQPLTTQFLHGLETLSPLADIRDQLEEMWSPAGLPPRAQQSRNVVLAETAEAIARSLFGVAILDANLPTREDVAPTWVPEPPPLPIRQPSQRPSQRFSSSPAKRSQLSSSQRLSLSPTKLSQPFSQRISLSPTKRGQALSHRLSFSPSKGSRSQQPFDIPPSSSIPFPSSGPLFSQSSAAAAPSSSGLPDAAPQTPAPTTIATTALQRLSMLAEDINTTDPQPAARQHKVLAYWPTARGVSTEGYVSSVLASSTKHMDVLNERRHRAESRRRKRRSQFLGASSQSQHGWGTSEMDDVFESSGPGTGPATKKTTSKTNTGPPEFALPPATQPLPKLAPPIIGSSQLPPMPSSQAIFSSQMPVVMSQPISGRHGMRSPGKKKKRKSGF</sequence>
<dbReference type="PANTHER" id="PTHR28221:SF2">
    <property type="entry name" value="RNA POLYMERASE I-SPECIFIC TRANSCRIPTION INITIATION FACTOR RRN6"/>
    <property type="match status" value="1"/>
</dbReference>
<feature type="compositionally biased region" description="Low complexity" evidence="1">
    <location>
        <begin position="904"/>
        <end position="948"/>
    </location>
</feature>
<protein>
    <submittedName>
        <fullName evidence="5">RNA polymerase I-specific transcription-initiation factor-domain-containing protein</fullName>
    </submittedName>
</protein>
<accession>A0AAJ0EV88</accession>
<feature type="compositionally biased region" description="Low complexity" evidence="1">
    <location>
        <begin position="1057"/>
        <end position="1067"/>
    </location>
</feature>
<feature type="domain" description="RRN6 K-rich C-terminal" evidence="3">
    <location>
        <begin position="978"/>
        <end position="1137"/>
    </location>
</feature>
<dbReference type="PANTHER" id="PTHR28221">
    <property type="entry name" value="RNA POLYMERASE I-SPECIFIC TRANSCRIPTION INITIATION FACTOR RRN6"/>
    <property type="match status" value="1"/>
</dbReference>
<dbReference type="RefSeq" id="XP_060432189.1">
    <property type="nucleotide sequence ID" value="XM_060580969.1"/>
</dbReference>
<feature type="domain" description="RRN6 beta-propeller" evidence="2">
    <location>
        <begin position="114"/>
        <end position="511"/>
    </location>
</feature>
<dbReference type="GO" id="GO:0042790">
    <property type="term" value="P:nucleolar large rRNA transcription by RNA polymerase I"/>
    <property type="evidence" value="ECO:0007669"/>
    <property type="project" value="TreeGrafter"/>
</dbReference>
<proteinExistence type="predicted"/>
<comment type="caution">
    <text evidence="5">The sequence shown here is derived from an EMBL/GenBank/DDBJ whole genome shotgun (WGS) entry which is preliminary data.</text>
</comment>
<reference evidence="5" key="1">
    <citation type="submission" date="2021-06" db="EMBL/GenBank/DDBJ databases">
        <title>Comparative genomics, transcriptomics and evolutionary studies reveal genomic signatures of adaptation to plant cell wall in hemibiotrophic fungi.</title>
        <authorList>
            <consortium name="DOE Joint Genome Institute"/>
            <person name="Baroncelli R."/>
            <person name="Diaz J.F."/>
            <person name="Benocci T."/>
            <person name="Peng M."/>
            <person name="Battaglia E."/>
            <person name="Haridas S."/>
            <person name="Andreopoulos W."/>
            <person name="Labutti K."/>
            <person name="Pangilinan J."/>
            <person name="Floch G.L."/>
            <person name="Makela M.R."/>
            <person name="Henrissat B."/>
            <person name="Grigoriev I.V."/>
            <person name="Crouch J.A."/>
            <person name="De Vries R.P."/>
            <person name="Sukno S.A."/>
            <person name="Thon M.R."/>
        </authorList>
    </citation>
    <scope>NUCLEOTIDE SEQUENCE</scope>
    <source>
        <strain evidence="5">CBS 193.32</strain>
    </source>
</reference>
<feature type="compositionally biased region" description="Low complexity" evidence="1">
    <location>
        <begin position="838"/>
        <end position="867"/>
    </location>
</feature>
<dbReference type="InterPro" id="IPR048537">
    <property type="entry name" value="RRN6_HB"/>
</dbReference>
<organism evidence="5 6">
    <name type="scientific">Colletotrichum godetiae</name>
    <dbReference type="NCBI Taxonomy" id="1209918"/>
    <lineage>
        <taxon>Eukaryota</taxon>
        <taxon>Fungi</taxon>
        <taxon>Dikarya</taxon>
        <taxon>Ascomycota</taxon>
        <taxon>Pezizomycotina</taxon>
        <taxon>Sordariomycetes</taxon>
        <taxon>Hypocreomycetidae</taxon>
        <taxon>Glomerellales</taxon>
        <taxon>Glomerellaceae</taxon>
        <taxon>Colletotrichum</taxon>
        <taxon>Colletotrichum acutatum species complex</taxon>
    </lineage>
</organism>
<feature type="compositionally biased region" description="Polar residues" evidence="1">
    <location>
        <begin position="894"/>
        <end position="903"/>
    </location>
</feature>
<dbReference type="AlphaFoldDB" id="A0AAJ0EV88"/>
<feature type="domain" description="RRN6 helical bundle" evidence="4">
    <location>
        <begin position="610"/>
        <end position="808"/>
    </location>
</feature>
<dbReference type="InterPro" id="IPR019350">
    <property type="entry name" value="RNA_pol_I-sp_TIF_RRN6-like"/>
</dbReference>
<name>A0AAJ0EV88_9PEZI</name>
<dbReference type="GO" id="GO:0070860">
    <property type="term" value="C:RNA polymerase I core factor complex"/>
    <property type="evidence" value="ECO:0007669"/>
    <property type="project" value="TreeGrafter"/>
</dbReference>
<feature type="compositionally biased region" description="Polar residues" evidence="1">
    <location>
        <begin position="868"/>
        <end position="885"/>
    </location>
</feature>
<evidence type="ECO:0000313" key="6">
    <source>
        <dbReference type="Proteomes" id="UP001224890"/>
    </source>
</evidence>
<dbReference type="GeneID" id="85465495"/>
<feature type="region of interest" description="Disordered" evidence="1">
    <location>
        <begin position="823"/>
        <end position="948"/>
    </location>
</feature>
<feature type="compositionally biased region" description="Basic residues" evidence="1">
    <location>
        <begin position="1014"/>
        <end position="1027"/>
    </location>
</feature>
<dbReference type="InterPro" id="IPR048535">
    <property type="entry name" value="RRN6_beta-prop"/>
</dbReference>
<dbReference type="EMBL" id="JAHMHR010000011">
    <property type="protein sequence ID" value="KAK1688494.1"/>
    <property type="molecule type" value="Genomic_DNA"/>
</dbReference>
<dbReference type="Proteomes" id="UP001224890">
    <property type="component" value="Unassembled WGS sequence"/>
</dbReference>